<accession>U1GM61</accession>
<keyword evidence="3 6" id="KW-0732">Signal</keyword>
<gene>
    <name evidence="8" type="ORF">EPUS_08853</name>
</gene>
<evidence type="ECO:0000256" key="5">
    <source>
        <dbReference type="ARBA" id="ARBA00023002"/>
    </source>
</evidence>
<dbReference type="PROSITE" id="PS51387">
    <property type="entry name" value="FAD_PCMH"/>
    <property type="match status" value="1"/>
</dbReference>
<name>U1GM61_ENDPU</name>
<dbReference type="InterPro" id="IPR036318">
    <property type="entry name" value="FAD-bd_PCMH-like_sf"/>
</dbReference>
<dbReference type="GeneID" id="19243694"/>
<proteinExistence type="inferred from homology"/>
<dbReference type="GO" id="GO:0071949">
    <property type="term" value="F:FAD binding"/>
    <property type="evidence" value="ECO:0007669"/>
    <property type="project" value="InterPro"/>
</dbReference>
<protein>
    <recommendedName>
        <fullName evidence="7">FAD-binding PCMH-type domain-containing protein</fullName>
    </recommendedName>
</protein>
<comment type="similarity">
    <text evidence="1">Belongs to the oxygen-dependent FAD-linked oxidoreductase family.</text>
</comment>
<dbReference type="InterPro" id="IPR016166">
    <property type="entry name" value="FAD-bd_PCMH"/>
</dbReference>
<feature type="domain" description="FAD-binding PCMH-type" evidence="7">
    <location>
        <begin position="59"/>
        <end position="230"/>
    </location>
</feature>
<dbReference type="SUPFAM" id="SSF56176">
    <property type="entry name" value="FAD-binding/transporter-associated domain-like"/>
    <property type="match status" value="1"/>
</dbReference>
<keyword evidence="4" id="KW-0274">FAD</keyword>
<keyword evidence="9" id="KW-1185">Reference proteome</keyword>
<feature type="signal peptide" evidence="6">
    <location>
        <begin position="1"/>
        <end position="16"/>
    </location>
</feature>
<keyword evidence="5" id="KW-0560">Oxidoreductase</keyword>
<dbReference type="EMBL" id="KE721003">
    <property type="protein sequence ID" value="ERF72996.1"/>
    <property type="molecule type" value="Genomic_DNA"/>
</dbReference>
<dbReference type="InterPro" id="IPR012951">
    <property type="entry name" value="BBE"/>
</dbReference>
<dbReference type="AlphaFoldDB" id="U1GM61"/>
<evidence type="ECO:0000256" key="4">
    <source>
        <dbReference type="ARBA" id="ARBA00022827"/>
    </source>
</evidence>
<sequence length="490" mass="54258">MFFHVAFLFILPLLAASYHQNASDIHALFGPSLSSEAEILLPSYANYTEEVQQRWSRWAEPSYIGAIKVATVQDVQNIVKIASANKIPFLATAAGHGASLTYSAVHDGIDIDLSYLRYANLDAPNNLVTIGGGTKFLEVWDELQSAGKEIQTGTASCVGTLGATLGGGIGNLQGLHGLMIDALVSVKLVTASGDLITVSGQENADLFWGIRGAGFNFGIVTEATFKVYDTTNNGQVMEGDLLFPASANRSIWEIIKSYDDTLPAELSLVTVVTYNRTAGEPRIILNVVYYGPQEEAMPYLEPFLELNPLRTNITMVPWNRLYAALFFAAPSTACLENQYLNIAGQGLRQTDVSTYESFFADVATFYRQHPEINGTFVASRFPNQAVLAVPDEETAYPYRDIKMHLLYQNIYPNNSTLDQIVDSFLVSSRNKFQTTSGYESFTMYGNYGHGDEGPGVWYAPRKLKRLARLKRKWDPDQLFNFNNPLPLHWS</sequence>
<keyword evidence="2" id="KW-0285">Flavoprotein</keyword>
<dbReference type="PANTHER" id="PTHR42973:SF32">
    <property type="entry name" value="FAD-LINKED OXIDOREDUCTASE AFOF"/>
    <property type="match status" value="1"/>
</dbReference>
<dbReference type="InterPro" id="IPR050416">
    <property type="entry name" value="FAD-linked_Oxidoreductase"/>
</dbReference>
<dbReference type="GO" id="GO:0016491">
    <property type="term" value="F:oxidoreductase activity"/>
    <property type="evidence" value="ECO:0007669"/>
    <property type="project" value="UniProtKB-KW"/>
</dbReference>
<dbReference type="Gene3D" id="3.30.465.10">
    <property type="match status" value="1"/>
</dbReference>
<dbReference type="RefSeq" id="XP_007801361.1">
    <property type="nucleotide sequence ID" value="XM_007803170.1"/>
</dbReference>
<dbReference type="HOGENOM" id="CLU_018354_0_0_1"/>
<dbReference type="Gene3D" id="3.40.462.20">
    <property type="match status" value="1"/>
</dbReference>
<dbReference type="InterPro" id="IPR016169">
    <property type="entry name" value="FAD-bd_PCMH_sub2"/>
</dbReference>
<evidence type="ECO:0000259" key="7">
    <source>
        <dbReference type="PROSITE" id="PS51387"/>
    </source>
</evidence>
<dbReference type="InterPro" id="IPR006094">
    <property type="entry name" value="Oxid_FAD_bind_N"/>
</dbReference>
<evidence type="ECO:0000313" key="9">
    <source>
        <dbReference type="Proteomes" id="UP000019373"/>
    </source>
</evidence>
<dbReference type="eggNOG" id="ENOG502SJ3M">
    <property type="taxonomic scope" value="Eukaryota"/>
</dbReference>
<evidence type="ECO:0000256" key="3">
    <source>
        <dbReference type="ARBA" id="ARBA00022729"/>
    </source>
</evidence>
<reference evidence="9" key="1">
    <citation type="journal article" date="2014" name="BMC Genomics">
        <title>Genome characteristics reveal the impact of lichenization on lichen-forming fungus Endocarpon pusillum Hedwig (Verrucariales, Ascomycota).</title>
        <authorList>
            <person name="Wang Y.-Y."/>
            <person name="Liu B."/>
            <person name="Zhang X.-Y."/>
            <person name="Zhou Q.-M."/>
            <person name="Zhang T."/>
            <person name="Li H."/>
            <person name="Yu Y.-F."/>
            <person name="Zhang X.-L."/>
            <person name="Hao X.-Y."/>
            <person name="Wang M."/>
            <person name="Wang L."/>
            <person name="Wei J.-C."/>
        </authorList>
    </citation>
    <scope>NUCLEOTIDE SEQUENCE [LARGE SCALE GENOMIC DNA]</scope>
    <source>
        <strain evidence="9">Z07020 / HMAS-L-300199</strain>
    </source>
</reference>
<evidence type="ECO:0000313" key="8">
    <source>
        <dbReference type="EMBL" id="ERF72996.1"/>
    </source>
</evidence>
<feature type="chain" id="PRO_5004611951" description="FAD-binding PCMH-type domain-containing protein" evidence="6">
    <location>
        <begin position="17"/>
        <end position="490"/>
    </location>
</feature>
<evidence type="ECO:0000256" key="1">
    <source>
        <dbReference type="ARBA" id="ARBA00005466"/>
    </source>
</evidence>
<dbReference type="Pfam" id="PF01565">
    <property type="entry name" value="FAD_binding_4"/>
    <property type="match status" value="1"/>
</dbReference>
<dbReference type="PANTHER" id="PTHR42973">
    <property type="entry name" value="BINDING OXIDOREDUCTASE, PUTATIVE (AFU_ORTHOLOGUE AFUA_1G17690)-RELATED"/>
    <property type="match status" value="1"/>
</dbReference>
<dbReference type="Pfam" id="PF08031">
    <property type="entry name" value="BBE"/>
    <property type="match status" value="1"/>
</dbReference>
<evidence type="ECO:0000256" key="2">
    <source>
        <dbReference type="ARBA" id="ARBA00022630"/>
    </source>
</evidence>
<evidence type="ECO:0000256" key="6">
    <source>
        <dbReference type="SAM" id="SignalP"/>
    </source>
</evidence>
<organism evidence="8 9">
    <name type="scientific">Endocarpon pusillum (strain Z07020 / HMAS-L-300199)</name>
    <name type="common">Lichen-forming fungus</name>
    <dbReference type="NCBI Taxonomy" id="1263415"/>
    <lineage>
        <taxon>Eukaryota</taxon>
        <taxon>Fungi</taxon>
        <taxon>Dikarya</taxon>
        <taxon>Ascomycota</taxon>
        <taxon>Pezizomycotina</taxon>
        <taxon>Eurotiomycetes</taxon>
        <taxon>Chaetothyriomycetidae</taxon>
        <taxon>Verrucariales</taxon>
        <taxon>Verrucariaceae</taxon>
        <taxon>Endocarpon</taxon>
    </lineage>
</organism>
<dbReference type="OrthoDB" id="415825at2759"/>
<dbReference type="Proteomes" id="UP000019373">
    <property type="component" value="Unassembled WGS sequence"/>
</dbReference>
<dbReference type="OMA" id="FENHHSY"/>